<accession>A0AAW1WBI2</accession>
<name>A0AAW1WBI2_RUBAR</name>
<evidence type="ECO:0000256" key="1">
    <source>
        <dbReference type="SAM" id="SignalP"/>
    </source>
</evidence>
<sequence>MTIMKLMLLWTPLILRKGHSRKKIRATKIMVKNVPDQHYHDSDNVGSTSKVERIEAGEINSKQNYKVGLTEQGFKKLNEEALIKNSKKILYEIDDPIPEMVELFKDPVLESHGLYYRHKRGRQFQPWNYPNGVYDPIPAYLDHFDINDFSLSELENFWEGLDDLESDDE</sequence>
<evidence type="ECO:0000313" key="2">
    <source>
        <dbReference type="EMBL" id="KAK9921822.1"/>
    </source>
</evidence>
<protein>
    <submittedName>
        <fullName evidence="2">Uncharacterized protein</fullName>
    </submittedName>
</protein>
<dbReference type="AlphaFoldDB" id="A0AAW1WBI2"/>
<proteinExistence type="predicted"/>
<keyword evidence="1" id="KW-0732">Signal</keyword>
<gene>
    <name evidence="2" type="ORF">M0R45_030318</name>
</gene>
<organism evidence="2 3">
    <name type="scientific">Rubus argutus</name>
    <name type="common">Southern blackberry</name>
    <dbReference type="NCBI Taxonomy" id="59490"/>
    <lineage>
        <taxon>Eukaryota</taxon>
        <taxon>Viridiplantae</taxon>
        <taxon>Streptophyta</taxon>
        <taxon>Embryophyta</taxon>
        <taxon>Tracheophyta</taxon>
        <taxon>Spermatophyta</taxon>
        <taxon>Magnoliopsida</taxon>
        <taxon>eudicotyledons</taxon>
        <taxon>Gunneridae</taxon>
        <taxon>Pentapetalae</taxon>
        <taxon>rosids</taxon>
        <taxon>fabids</taxon>
        <taxon>Rosales</taxon>
        <taxon>Rosaceae</taxon>
        <taxon>Rosoideae</taxon>
        <taxon>Rosoideae incertae sedis</taxon>
        <taxon>Rubus</taxon>
    </lineage>
</organism>
<dbReference type="Proteomes" id="UP001457282">
    <property type="component" value="Unassembled WGS sequence"/>
</dbReference>
<comment type="caution">
    <text evidence="2">The sequence shown here is derived from an EMBL/GenBank/DDBJ whole genome shotgun (WGS) entry which is preliminary data.</text>
</comment>
<keyword evidence="3" id="KW-1185">Reference proteome</keyword>
<evidence type="ECO:0000313" key="3">
    <source>
        <dbReference type="Proteomes" id="UP001457282"/>
    </source>
</evidence>
<feature type="chain" id="PRO_5043710622" evidence="1">
    <location>
        <begin position="21"/>
        <end position="169"/>
    </location>
</feature>
<feature type="signal peptide" evidence="1">
    <location>
        <begin position="1"/>
        <end position="20"/>
    </location>
</feature>
<dbReference type="EMBL" id="JBEDUW010000006">
    <property type="protein sequence ID" value="KAK9921822.1"/>
    <property type="molecule type" value="Genomic_DNA"/>
</dbReference>
<reference evidence="2 3" key="1">
    <citation type="journal article" date="2023" name="G3 (Bethesda)">
        <title>A chromosome-length genome assembly and annotation of blackberry (Rubus argutus, cv. 'Hillquist').</title>
        <authorList>
            <person name="Bruna T."/>
            <person name="Aryal R."/>
            <person name="Dudchenko O."/>
            <person name="Sargent D.J."/>
            <person name="Mead D."/>
            <person name="Buti M."/>
            <person name="Cavallini A."/>
            <person name="Hytonen T."/>
            <person name="Andres J."/>
            <person name="Pham M."/>
            <person name="Weisz D."/>
            <person name="Mascagni F."/>
            <person name="Usai G."/>
            <person name="Natali L."/>
            <person name="Bassil N."/>
            <person name="Fernandez G.E."/>
            <person name="Lomsadze A."/>
            <person name="Armour M."/>
            <person name="Olukolu B."/>
            <person name="Poorten T."/>
            <person name="Britton C."/>
            <person name="Davik J."/>
            <person name="Ashrafi H."/>
            <person name="Aiden E.L."/>
            <person name="Borodovsky M."/>
            <person name="Worthington M."/>
        </authorList>
    </citation>
    <scope>NUCLEOTIDE SEQUENCE [LARGE SCALE GENOMIC DNA]</scope>
    <source>
        <strain evidence="2">PI 553951</strain>
    </source>
</reference>